<keyword evidence="2" id="KW-1185">Reference proteome</keyword>
<evidence type="ECO:0000313" key="1">
    <source>
        <dbReference type="EMBL" id="VVB03577.1"/>
    </source>
</evidence>
<dbReference type="Proteomes" id="UP000489600">
    <property type="component" value="Unassembled WGS sequence"/>
</dbReference>
<proteinExistence type="predicted"/>
<dbReference type="InterPro" id="IPR016024">
    <property type="entry name" value="ARM-type_fold"/>
</dbReference>
<sequence length="181" mass="19999">MNKWLFSTLDDSCDAATSLRLLASNNPRSAEIMIRNGLCSVFDKILEQGSMRVQAEVACTISVLASSFPESQKSFHMKAMAAKALKELAKGNSTICKDSCITAVAEQVSHLRHSAFKRKSPIFKAIVNQTHRLTEENGDTVLLIPYITLIGNLARAFRASDTSMIEQLVKLLGHQDPEKQF</sequence>
<gene>
    <name evidence="1" type="ORF">ANE_LOCUS14021</name>
</gene>
<reference evidence="1" key="1">
    <citation type="submission" date="2019-07" db="EMBL/GenBank/DDBJ databases">
        <authorList>
            <person name="Dittberner H."/>
        </authorList>
    </citation>
    <scope>NUCLEOTIDE SEQUENCE [LARGE SCALE GENOMIC DNA]</scope>
</reference>
<evidence type="ECO:0000313" key="2">
    <source>
        <dbReference type="Proteomes" id="UP000489600"/>
    </source>
</evidence>
<dbReference type="EMBL" id="CABITT030000004">
    <property type="protein sequence ID" value="VVB03577.1"/>
    <property type="molecule type" value="Genomic_DNA"/>
</dbReference>
<protein>
    <submittedName>
        <fullName evidence="1">Uncharacterized protein</fullName>
    </submittedName>
</protein>
<comment type="caution">
    <text evidence="1">The sequence shown here is derived from an EMBL/GenBank/DDBJ whole genome shotgun (WGS) entry which is preliminary data.</text>
</comment>
<organism evidence="1 2">
    <name type="scientific">Arabis nemorensis</name>
    <dbReference type="NCBI Taxonomy" id="586526"/>
    <lineage>
        <taxon>Eukaryota</taxon>
        <taxon>Viridiplantae</taxon>
        <taxon>Streptophyta</taxon>
        <taxon>Embryophyta</taxon>
        <taxon>Tracheophyta</taxon>
        <taxon>Spermatophyta</taxon>
        <taxon>Magnoliopsida</taxon>
        <taxon>eudicotyledons</taxon>
        <taxon>Gunneridae</taxon>
        <taxon>Pentapetalae</taxon>
        <taxon>rosids</taxon>
        <taxon>malvids</taxon>
        <taxon>Brassicales</taxon>
        <taxon>Brassicaceae</taxon>
        <taxon>Arabideae</taxon>
        <taxon>Arabis</taxon>
    </lineage>
</organism>
<dbReference type="PANTHER" id="PTHR46168:SF20">
    <property type="entry name" value="GENOME ASSEMBLY, CHROMOSOME: A04"/>
    <property type="match status" value="1"/>
</dbReference>
<dbReference type="InterPro" id="IPR011989">
    <property type="entry name" value="ARM-like"/>
</dbReference>
<name>A0A565BPM0_9BRAS</name>
<dbReference type="OrthoDB" id="1096766at2759"/>
<dbReference type="SUPFAM" id="SSF48371">
    <property type="entry name" value="ARM repeat"/>
    <property type="match status" value="1"/>
</dbReference>
<accession>A0A565BPM0</accession>
<dbReference type="Gene3D" id="1.25.10.10">
    <property type="entry name" value="Leucine-rich Repeat Variant"/>
    <property type="match status" value="1"/>
</dbReference>
<dbReference type="AlphaFoldDB" id="A0A565BPM0"/>
<dbReference type="PANTHER" id="PTHR46168">
    <property type="entry name" value="ARMADILLO REPEAT ONLY 4"/>
    <property type="match status" value="1"/>
</dbReference>